<comment type="pathway">
    <text evidence="1">Carbohydrate degradation; glycolysis; D-glyceraldehyde 3-phosphate and glycerone phosphate from D-glucose: step 2/4.</text>
</comment>
<dbReference type="SUPFAM" id="SSF51182">
    <property type="entry name" value="RmlC-like cupins"/>
    <property type="match status" value="1"/>
</dbReference>
<dbReference type="GO" id="GO:0006094">
    <property type="term" value="P:gluconeogenesis"/>
    <property type="evidence" value="ECO:0007669"/>
    <property type="project" value="UniProtKB-KW"/>
</dbReference>
<keyword evidence="5" id="KW-0324">Glycolysis</keyword>
<evidence type="ECO:0000256" key="4">
    <source>
        <dbReference type="ARBA" id="ARBA00022432"/>
    </source>
</evidence>
<evidence type="ECO:0000256" key="3">
    <source>
        <dbReference type="ARBA" id="ARBA00011952"/>
    </source>
</evidence>
<reference evidence="8" key="1">
    <citation type="submission" date="2019-11" db="EMBL/GenBank/DDBJ databases">
        <title>Characterization of Clostridium perfringens isolates from swine manure treated agricultural soils.</title>
        <authorList>
            <person name="Wushke S.T."/>
        </authorList>
    </citation>
    <scope>NUCLEOTIDE SEQUENCE</scope>
    <source>
        <strain evidence="8">X26</strain>
    </source>
</reference>
<evidence type="ECO:0000256" key="5">
    <source>
        <dbReference type="ARBA" id="ARBA00023152"/>
    </source>
</evidence>
<dbReference type="AlphaFoldDB" id="A0AAW9I7B7"/>
<evidence type="ECO:0000256" key="2">
    <source>
        <dbReference type="ARBA" id="ARBA00006542"/>
    </source>
</evidence>
<evidence type="ECO:0000313" key="9">
    <source>
        <dbReference type="Proteomes" id="UP001291306"/>
    </source>
</evidence>
<feature type="domain" description="Glucose-6-phosphate isomerase prokaryote" evidence="7">
    <location>
        <begin position="46"/>
        <end position="157"/>
    </location>
</feature>
<name>A0AAW9I7B7_CLOPF</name>
<dbReference type="GO" id="GO:0006096">
    <property type="term" value="P:glycolytic process"/>
    <property type="evidence" value="ECO:0007669"/>
    <property type="project" value="UniProtKB-KW"/>
</dbReference>
<dbReference type="Proteomes" id="UP001291306">
    <property type="component" value="Unassembled WGS sequence"/>
</dbReference>
<keyword evidence="4" id="KW-0312">Gluconeogenesis</keyword>
<comment type="caution">
    <text evidence="8">The sequence shown here is derived from an EMBL/GenBank/DDBJ whole genome shotgun (WGS) entry which is preliminary data.</text>
</comment>
<organism evidence="8 9">
    <name type="scientific">Clostridium perfringens</name>
    <dbReference type="NCBI Taxonomy" id="1502"/>
    <lineage>
        <taxon>Bacteria</taxon>
        <taxon>Bacillati</taxon>
        <taxon>Bacillota</taxon>
        <taxon>Clostridia</taxon>
        <taxon>Eubacteriales</taxon>
        <taxon>Clostridiaceae</taxon>
        <taxon>Clostridium</taxon>
    </lineage>
</organism>
<sequence>MEIRRPKYIHDFYNGIIEGEGVQSYGKVYKDIAFAYENNDEKLSGDTEMYKVYHFDEGGENTLLWGLTVLHPMLVNGECNFTRGHFHSDRTEPEIYFGLEGKGLLLYMDDSNGCFAEEVFKGSIHYINGEYAHRLVNIGEVDLKVGACWRKVAGHDYVST</sequence>
<dbReference type="CDD" id="cd02218">
    <property type="entry name" value="cupin_PGI"/>
    <property type="match status" value="1"/>
</dbReference>
<dbReference type="InterPro" id="IPR011051">
    <property type="entry name" value="RmlC_Cupin_sf"/>
</dbReference>
<comment type="catalytic activity">
    <reaction evidence="6">
        <text>alpha-D-glucose 6-phosphate = beta-D-fructose 6-phosphate</text>
        <dbReference type="Rhea" id="RHEA:11816"/>
        <dbReference type="ChEBI" id="CHEBI:57634"/>
        <dbReference type="ChEBI" id="CHEBI:58225"/>
        <dbReference type="EC" id="5.3.1.9"/>
    </reaction>
</comment>
<gene>
    <name evidence="8" type="ORF">GNF79_14385</name>
</gene>
<keyword evidence="8" id="KW-0413">Isomerase</keyword>
<evidence type="ECO:0000259" key="7">
    <source>
        <dbReference type="Pfam" id="PF06560"/>
    </source>
</evidence>
<evidence type="ECO:0000256" key="6">
    <source>
        <dbReference type="ARBA" id="ARBA00029321"/>
    </source>
</evidence>
<feature type="non-terminal residue" evidence="8">
    <location>
        <position position="160"/>
    </location>
</feature>
<protein>
    <recommendedName>
        <fullName evidence="3">glucose-6-phosphate isomerase</fullName>
        <ecNumber evidence="3">5.3.1.9</ecNumber>
    </recommendedName>
</protein>
<dbReference type="GO" id="GO:0004347">
    <property type="term" value="F:glucose-6-phosphate isomerase activity"/>
    <property type="evidence" value="ECO:0007669"/>
    <property type="project" value="UniProtKB-EC"/>
</dbReference>
<evidence type="ECO:0000256" key="1">
    <source>
        <dbReference type="ARBA" id="ARBA00004926"/>
    </source>
</evidence>
<dbReference type="InterPro" id="IPR010551">
    <property type="entry name" value="G6P_isomerase_prok"/>
</dbReference>
<dbReference type="RefSeq" id="WP_322458547.1">
    <property type="nucleotide sequence ID" value="NZ_WNVC01000142.1"/>
</dbReference>
<accession>A0AAW9I7B7</accession>
<dbReference type="EMBL" id="WNVC01000142">
    <property type="protein sequence ID" value="MDZ5000243.1"/>
    <property type="molecule type" value="Genomic_DNA"/>
</dbReference>
<comment type="similarity">
    <text evidence="2">Belongs to the archaeal-type GPI family.</text>
</comment>
<dbReference type="Gene3D" id="2.60.120.10">
    <property type="entry name" value="Jelly Rolls"/>
    <property type="match status" value="1"/>
</dbReference>
<evidence type="ECO:0000313" key="8">
    <source>
        <dbReference type="EMBL" id="MDZ5000243.1"/>
    </source>
</evidence>
<dbReference type="GO" id="GO:0005737">
    <property type="term" value="C:cytoplasm"/>
    <property type="evidence" value="ECO:0007669"/>
    <property type="project" value="InterPro"/>
</dbReference>
<dbReference type="Pfam" id="PF06560">
    <property type="entry name" value="GPI"/>
    <property type="match status" value="1"/>
</dbReference>
<dbReference type="EC" id="5.3.1.9" evidence="3"/>
<dbReference type="InterPro" id="IPR014710">
    <property type="entry name" value="RmlC-like_jellyroll"/>
</dbReference>
<proteinExistence type="inferred from homology"/>